<dbReference type="RefSeq" id="WP_063698362.1">
    <property type="nucleotide sequence ID" value="NZ_LUUB01000037.1"/>
</dbReference>
<evidence type="ECO:0000313" key="12">
    <source>
        <dbReference type="Proteomes" id="UP000076959"/>
    </source>
</evidence>
<dbReference type="GO" id="GO:0055052">
    <property type="term" value="C:ATP-binding cassette (ABC) transporter complex, substrate-binding subunit-containing"/>
    <property type="evidence" value="ECO:0007669"/>
    <property type="project" value="TreeGrafter"/>
</dbReference>
<dbReference type="InterPro" id="IPR003439">
    <property type="entry name" value="ABC_transporter-like_ATP-bd"/>
</dbReference>
<evidence type="ECO:0000256" key="5">
    <source>
        <dbReference type="ARBA" id="ARBA00022741"/>
    </source>
</evidence>
<dbReference type="Gene3D" id="2.40.50.100">
    <property type="match status" value="1"/>
</dbReference>
<dbReference type="InterPro" id="IPR008995">
    <property type="entry name" value="Mo/tungstate-bd_C_term_dom"/>
</dbReference>
<keyword evidence="8" id="KW-0472">Membrane</keyword>
<dbReference type="CDD" id="cd03301">
    <property type="entry name" value="ABC_MalK_N"/>
    <property type="match status" value="1"/>
</dbReference>
<accession>A0A176Z075</accession>
<dbReference type="InterPro" id="IPR047641">
    <property type="entry name" value="ABC_transpr_MalK/UgpC-like"/>
</dbReference>
<evidence type="ECO:0000256" key="6">
    <source>
        <dbReference type="ARBA" id="ARBA00022840"/>
    </source>
</evidence>
<comment type="subcellular location">
    <subcellularLocation>
        <location evidence="1">Cell inner membrane</location>
        <topology evidence="1">Peripheral membrane protein</topology>
    </subcellularLocation>
</comment>
<keyword evidence="6" id="KW-0067">ATP-binding</keyword>
<keyword evidence="7" id="KW-1278">Translocase</keyword>
<dbReference type="STRING" id="1505087.AYJ54_44790"/>
<dbReference type="AlphaFoldDB" id="A0A176Z075"/>
<evidence type="ECO:0000313" key="11">
    <source>
        <dbReference type="EMBL" id="OAF13102.1"/>
    </source>
</evidence>
<dbReference type="InterPro" id="IPR017871">
    <property type="entry name" value="ABC_transporter-like_CS"/>
</dbReference>
<evidence type="ECO:0000256" key="7">
    <source>
        <dbReference type="ARBA" id="ARBA00022967"/>
    </source>
</evidence>
<dbReference type="SUPFAM" id="SSF52540">
    <property type="entry name" value="P-loop containing nucleoside triphosphate hydrolases"/>
    <property type="match status" value="1"/>
</dbReference>
<dbReference type="Gene3D" id="2.40.50.140">
    <property type="entry name" value="Nucleic acid-binding proteins"/>
    <property type="match status" value="1"/>
</dbReference>
<reference evidence="11 12" key="1">
    <citation type="submission" date="2016-03" db="EMBL/GenBank/DDBJ databases">
        <title>Draft Genome Sequence of the Strain BR 10245 (Bradyrhizobium sp.) isolated from nodules of Centrolobium paraense.</title>
        <authorList>
            <person name="Simoes-Araujo J.L.Sr."/>
            <person name="Barauna A.C."/>
            <person name="Silva K."/>
            <person name="Zilli J.E."/>
        </authorList>
    </citation>
    <scope>NUCLEOTIDE SEQUENCE [LARGE SCALE GENOMIC DNA]</scope>
    <source>
        <strain evidence="11 12">BR 10245</strain>
    </source>
</reference>
<sequence>MAVLEVRGLTKHFGDFKALKGIDLTTQEGEFLTIVGPSGCGKTTLMRSIAGLEKPTAGDVLLNGRLITPLPPRARNIAMVFQSYALYPHMSVADNIAFPLKARGVARAEQERLIRWATGILGIEALLHRRPARLSGGEKQKVALARAIVRKPSLFIFDEPLSSLDAQVRALARAELRQLHDRTGVTTVYVTHDQVEAVGLGDRVAVMQAGALCQIGSPQELYREPANTFVAGFIGTPPMNLLERGATIVGFRPEHLMPRAAVPESEDVATFQVHVARIEFLGSEWLAYGSADGEFRNAKVLCKLRQEAISKVKVGEVQEFVVSRSLLRFFDTKTGMHTAAAPI</sequence>
<dbReference type="Pfam" id="PF00005">
    <property type="entry name" value="ABC_tran"/>
    <property type="match status" value="1"/>
</dbReference>
<protein>
    <submittedName>
        <fullName evidence="11">ABC transporter</fullName>
    </submittedName>
</protein>
<keyword evidence="5" id="KW-0547">Nucleotide-binding</keyword>
<keyword evidence="12" id="KW-1185">Reference proteome</keyword>
<evidence type="ECO:0000259" key="10">
    <source>
        <dbReference type="PROSITE" id="PS50893"/>
    </source>
</evidence>
<dbReference type="SMART" id="SM00382">
    <property type="entry name" value="AAA"/>
    <property type="match status" value="1"/>
</dbReference>
<dbReference type="SUPFAM" id="SSF50331">
    <property type="entry name" value="MOP-like"/>
    <property type="match status" value="1"/>
</dbReference>
<evidence type="ECO:0000256" key="9">
    <source>
        <dbReference type="ARBA" id="ARBA00024722"/>
    </source>
</evidence>
<evidence type="ECO:0000256" key="8">
    <source>
        <dbReference type="ARBA" id="ARBA00023136"/>
    </source>
</evidence>
<evidence type="ECO:0000256" key="4">
    <source>
        <dbReference type="ARBA" id="ARBA00022475"/>
    </source>
</evidence>
<name>A0A176Z075_9BRAD</name>
<keyword evidence="3" id="KW-0813">Transport</keyword>
<dbReference type="InterPro" id="IPR015855">
    <property type="entry name" value="ABC_transpr_MalK-like"/>
</dbReference>
<dbReference type="EMBL" id="LUUB01000037">
    <property type="protein sequence ID" value="OAF13102.1"/>
    <property type="molecule type" value="Genomic_DNA"/>
</dbReference>
<gene>
    <name evidence="11" type="ORF">AYJ54_44790</name>
</gene>
<dbReference type="GO" id="GO:0016887">
    <property type="term" value="F:ATP hydrolysis activity"/>
    <property type="evidence" value="ECO:0007669"/>
    <property type="project" value="InterPro"/>
</dbReference>
<keyword evidence="4" id="KW-1003">Cell membrane</keyword>
<comment type="function">
    <text evidence="9">Involved in beta-(1--&gt;2)glucan export. Transmembrane domains (TMD) form a pore in the inner membrane and the ATP-binding domain (NBD) is responsible for energy generation.</text>
</comment>
<dbReference type="Proteomes" id="UP000076959">
    <property type="component" value="Unassembled WGS sequence"/>
</dbReference>
<dbReference type="PANTHER" id="PTHR43875">
    <property type="entry name" value="MALTODEXTRIN IMPORT ATP-BINDING PROTEIN MSMX"/>
    <property type="match status" value="1"/>
</dbReference>
<dbReference type="OrthoDB" id="394852at2"/>
<comment type="caution">
    <text evidence="11">The sequence shown here is derived from an EMBL/GenBank/DDBJ whole genome shotgun (WGS) entry which is preliminary data.</text>
</comment>
<dbReference type="GO" id="GO:0005524">
    <property type="term" value="F:ATP binding"/>
    <property type="evidence" value="ECO:0007669"/>
    <property type="project" value="UniProtKB-KW"/>
</dbReference>
<dbReference type="FunFam" id="3.40.50.300:FF:000042">
    <property type="entry name" value="Maltose/maltodextrin ABC transporter, ATP-binding protein"/>
    <property type="match status" value="1"/>
</dbReference>
<dbReference type="PROSITE" id="PS50893">
    <property type="entry name" value="ABC_TRANSPORTER_2"/>
    <property type="match status" value="1"/>
</dbReference>
<evidence type="ECO:0000256" key="2">
    <source>
        <dbReference type="ARBA" id="ARBA00005417"/>
    </source>
</evidence>
<feature type="domain" description="ABC transporter" evidence="10">
    <location>
        <begin position="4"/>
        <end position="234"/>
    </location>
</feature>
<comment type="similarity">
    <text evidence="2">Belongs to the ABC transporter superfamily.</text>
</comment>
<evidence type="ECO:0000256" key="3">
    <source>
        <dbReference type="ARBA" id="ARBA00022448"/>
    </source>
</evidence>
<dbReference type="GO" id="GO:0140359">
    <property type="term" value="F:ABC-type transporter activity"/>
    <property type="evidence" value="ECO:0007669"/>
    <property type="project" value="InterPro"/>
</dbReference>
<organism evidence="11 12">
    <name type="scientific">Bradyrhizobium centrolobii</name>
    <dbReference type="NCBI Taxonomy" id="1505087"/>
    <lineage>
        <taxon>Bacteria</taxon>
        <taxon>Pseudomonadati</taxon>
        <taxon>Pseudomonadota</taxon>
        <taxon>Alphaproteobacteria</taxon>
        <taxon>Hyphomicrobiales</taxon>
        <taxon>Nitrobacteraceae</taxon>
        <taxon>Bradyrhizobium</taxon>
    </lineage>
</organism>
<dbReference type="PANTHER" id="PTHR43875:SF15">
    <property type="entry name" value="TREHALOSE IMPORT ATP-BINDING PROTEIN SUGC"/>
    <property type="match status" value="1"/>
</dbReference>
<dbReference type="PROSITE" id="PS00211">
    <property type="entry name" value="ABC_TRANSPORTER_1"/>
    <property type="match status" value="1"/>
</dbReference>
<dbReference type="Gene3D" id="3.40.50.300">
    <property type="entry name" value="P-loop containing nucleotide triphosphate hydrolases"/>
    <property type="match status" value="1"/>
</dbReference>
<dbReference type="InterPro" id="IPR027417">
    <property type="entry name" value="P-loop_NTPase"/>
</dbReference>
<dbReference type="GO" id="GO:0008643">
    <property type="term" value="P:carbohydrate transport"/>
    <property type="evidence" value="ECO:0007669"/>
    <property type="project" value="InterPro"/>
</dbReference>
<proteinExistence type="inferred from homology"/>
<dbReference type="InterPro" id="IPR012340">
    <property type="entry name" value="NA-bd_OB-fold"/>
</dbReference>
<dbReference type="InterPro" id="IPR003593">
    <property type="entry name" value="AAA+_ATPase"/>
</dbReference>
<evidence type="ECO:0000256" key="1">
    <source>
        <dbReference type="ARBA" id="ARBA00004417"/>
    </source>
</evidence>